<proteinExistence type="predicted"/>
<name>A0AAU7QC86_9GAMM</name>
<gene>
    <name evidence="2" type="ORF">ABK905_05555</name>
</gene>
<dbReference type="EMBL" id="CP157947">
    <property type="protein sequence ID" value="XBS70634.1"/>
    <property type="molecule type" value="Genomic_DNA"/>
</dbReference>
<feature type="region of interest" description="Disordered" evidence="1">
    <location>
        <begin position="73"/>
        <end position="97"/>
    </location>
</feature>
<protein>
    <submittedName>
        <fullName evidence="2">Uncharacterized protein</fullName>
    </submittedName>
</protein>
<accession>A0AAU7QC86</accession>
<evidence type="ECO:0000256" key="1">
    <source>
        <dbReference type="SAM" id="MobiDB-lite"/>
    </source>
</evidence>
<evidence type="ECO:0000313" key="2">
    <source>
        <dbReference type="EMBL" id="XBS70634.1"/>
    </source>
</evidence>
<reference evidence="2" key="1">
    <citation type="submission" date="2024-06" db="EMBL/GenBank/DDBJ databases">
        <authorList>
            <person name="Coelho C."/>
            <person name="Bento M."/>
            <person name="Garcia E."/>
            <person name="Camelo A."/>
            <person name="Brandao I."/>
            <person name="Espirito Santo C."/>
            <person name="Trovao J."/>
            <person name="Verissimo A."/>
            <person name="Costa J."/>
            <person name="Tiago I."/>
        </authorList>
    </citation>
    <scope>NUCLEOTIDE SEQUENCE</scope>
    <source>
        <strain evidence="2">KWT182</strain>
    </source>
</reference>
<organism evidence="2">
    <name type="scientific">Acerihabitans sp. KWT182</name>
    <dbReference type="NCBI Taxonomy" id="3157919"/>
    <lineage>
        <taxon>Bacteria</taxon>
        <taxon>Pseudomonadati</taxon>
        <taxon>Pseudomonadota</taxon>
        <taxon>Gammaproteobacteria</taxon>
        <taxon>Enterobacterales</taxon>
        <taxon>Pectobacteriaceae</taxon>
        <taxon>Acerihabitans</taxon>
    </lineage>
</organism>
<dbReference type="AlphaFoldDB" id="A0AAU7QC86"/>
<feature type="compositionally biased region" description="Basic and acidic residues" evidence="1">
    <location>
        <begin position="73"/>
        <end position="82"/>
    </location>
</feature>
<sequence length="159" mass="18262">MVSYGQDKNNLLNHRHVGVNVKNKTTYIQGEISFALNEVMEALFNDGLFYFSPQTASHDMEMIKEMAEMIEKNEDEKREAKLKQPAGSNENADPANKIKVEIADGAFDPMIDHMESEQAYWQYVKSLCDSDSELPIRIGQIEEAKTPEYRFSNFIMDEN</sequence>